<feature type="binding site" evidence="6">
    <location>
        <position position="306"/>
    </location>
    <ligand>
        <name>a divalent metal cation</name>
        <dbReference type="ChEBI" id="CHEBI:60240"/>
        <label>1</label>
    </ligand>
</feature>
<comment type="similarity">
    <text evidence="1 5">Belongs to the GTP cyclohydrolase I type 2/NIF3 family.</text>
</comment>
<protein>
    <recommendedName>
        <fullName evidence="3 5">GTP cyclohydrolase 1 type 2 homolog</fullName>
    </recommendedName>
</protein>
<dbReference type="PANTHER" id="PTHR13799:SF14">
    <property type="entry name" value="GTP CYCLOHYDROLASE 1 TYPE 2 HOMOLOG"/>
    <property type="match status" value="1"/>
</dbReference>
<name>A0A239BYI3_9BACT</name>
<feature type="binding site" evidence="6">
    <location>
        <position position="102"/>
    </location>
    <ligand>
        <name>a divalent metal cation</name>
        <dbReference type="ChEBI" id="CHEBI:60240"/>
        <label>1</label>
    </ligand>
</feature>
<evidence type="ECO:0000256" key="1">
    <source>
        <dbReference type="ARBA" id="ARBA00006964"/>
    </source>
</evidence>
<dbReference type="InterPro" id="IPR036069">
    <property type="entry name" value="DUF34/NIF3_sf"/>
</dbReference>
<dbReference type="EMBL" id="FZOC01000006">
    <property type="protein sequence ID" value="SNS12488.1"/>
    <property type="molecule type" value="Genomic_DNA"/>
</dbReference>
<gene>
    <name evidence="7" type="ORF">SAMN04488503_2853</name>
</gene>
<proteinExistence type="inferred from homology"/>
<organism evidence="7 8">
    <name type="scientific">Humidesulfovibrio mexicanus</name>
    <dbReference type="NCBI Taxonomy" id="147047"/>
    <lineage>
        <taxon>Bacteria</taxon>
        <taxon>Pseudomonadati</taxon>
        <taxon>Thermodesulfobacteriota</taxon>
        <taxon>Desulfovibrionia</taxon>
        <taxon>Desulfovibrionales</taxon>
        <taxon>Desulfovibrionaceae</taxon>
        <taxon>Humidesulfovibrio</taxon>
    </lineage>
</organism>
<dbReference type="SUPFAM" id="SSF102705">
    <property type="entry name" value="NIF3 (NGG1p interacting factor 3)-like"/>
    <property type="match status" value="1"/>
</dbReference>
<feature type="binding site" evidence="6">
    <location>
        <position position="65"/>
    </location>
    <ligand>
        <name>a divalent metal cation</name>
        <dbReference type="ChEBI" id="CHEBI:60240"/>
        <label>1</label>
    </ligand>
</feature>
<dbReference type="InterPro" id="IPR002678">
    <property type="entry name" value="DUF34/NIF3"/>
</dbReference>
<evidence type="ECO:0000256" key="4">
    <source>
        <dbReference type="ARBA" id="ARBA00022723"/>
    </source>
</evidence>
<feature type="binding site" evidence="6">
    <location>
        <position position="310"/>
    </location>
    <ligand>
        <name>a divalent metal cation</name>
        <dbReference type="ChEBI" id="CHEBI:60240"/>
        <label>1</label>
    </ligand>
</feature>
<sequence length="346" mass="37640">MDATQALSRIRALAPEEYAADWDNSRVQIRGARARVGKIAVALDPAPELMKACLDWGADLVLTHHPLYFKPQAPTTPGWHLDVLRLFLSAGAWLYAAHTSLDSRPDGPAFWLGRKLGLANRATLETVRRFPAREAFFQAPSVFTEREARPLLENPGVLALSQSATGELRVMAEEQAWPEIFEELKGVFAGKDLEVFVRRLESPAVGVGYGEAGDLPEAMEYEAFAALLEGVLYGAQPPCPLTGAKGLAWIECGPRPERIRRVAYSTGSGGSLIPAAFAAGADVFVTGDVKHHAAMETTGLVLDVGHFLLEEEMMRLLAAELQESLGDGAEVRFFAGRSPFRFRALA</sequence>
<accession>A0A239BYI3</accession>
<dbReference type="PANTHER" id="PTHR13799">
    <property type="entry name" value="NGG1 INTERACTING FACTOR 3"/>
    <property type="match status" value="1"/>
</dbReference>
<evidence type="ECO:0000313" key="8">
    <source>
        <dbReference type="Proteomes" id="UP000198324"/>
    </source>
</evidence>
<dbReference type="GO" id="GO:0046872">
    <property type="term" value="F:metal ion binding"/>
    <property type="evidence" value="ECO:0007669"/>
    <property type="project" value="UniProtKB-UniRule"/>
</dbReference>
<dbReference type="Proteomes" id="UP000198324">
    <property type="component" value="Unassembled WGS sequence"/>
</dbReference>
<dbReference type="GO" id="GO:0005737">
    <property type="term" value="C:cytoplasm"/>
    <property type="evidence" value="ECO:0007669"/>
    <property type="project" value="TreeGrafter"/>
</dbReference>
<comment type="subunit">
    <text evidence="2">Homohexamer.</text>
</comment>
<evidence type="ECO:0000256" key="3">
    <source>
        <dbReference type="ARBA" id="ARBA00022112"/>
    </source>
</evidence>
<keyword evidence="4 5" id="KW-0479">Metal-binding</keyword>
<dbReference type="PIRSF" id="PIRSF037489">
    <property type="entry name" value="UCP037489_NIF3_YqfO"/>
    <property type="match status" value="1"/>
</dbReference>
<evidence type="ECO:0000256" key="6">
    <source>
        <dbReference type="PIRSR" id="PIRSR602678-1"/>
    </source>
</evidence>
<dbReference type="Pfam" id="PF01784">
    <property type="entry name" value="DUF34_NIF3"/>
    <property type="match status" value="1"/>
</dbReference>
<feature type="binding site" evidence="6">
    <location>
        <position position="64"/>
    </location>
    <ligand>
        <name>a divalent metal cation</name>
        <dbReference type="ChEBI" id="CHEBI:60240"/>
        <label>2</label>
    </ligand>
</feature>
<keyword evidence="8" id="KW-1185">Reference proteome</keyword>
<reference evidence="7 8" key="1">
    <citation type="submission" date="2017-06" db="EMBL/GenBank/DDBJ databases">
        <authorList>
            <person name="Kim H.J."/>
            <person name="Triplett B.A."/>
        </authorList>
    </citation>
    <scope>NUCLEOTIDE SEQUENCE [LARGE SCALE GENOMIC DNA]</scope>
    <source>
        <strain evidence="7 8">DSM 13116</strain>
    </source>
</reference>
<dbReference type="OrthoDB" id="9792792at2"/>
<dbReference type="Gene3D" id="3.40.1390.30">
    <property type="entry name" value="NIF3 (NGG1p interacting factor 3)-like"/>
    <property type="match status" value="2"/>
</dbReference>
<dbReference type="FunFam" id="3.40.1390.30:FF:000001">
    <property type="entry name" value="GTP cyclohydrolase 1 type 2"/>
    <property type="match status" value="1"/>
</dbReference>
<dbReference type="InterPro" id="IPR017221">
    <property type="entry name" value="DUF34/NIF3_bac"/>
</dbReference>
<evidence type="ECO:0000256" key="2">
    <source>
        <dbReference type="ARBA" id="ARBA00011643"/>
    </source>
</evidence>
<evidence type="ECO:0000313" key="7">
    <source>
        <dbReference type="EMBL" id="SNS12488.1"/>
    </source>
</evidence>
<evidence type="ECO:0000256" key="5">
    <source>
        <dbReference type="PIRNR" id="PIRNR037489"/>
    </source>
</evidence>
<dbReference type="AlphaFoldDB" id="A0A239BYI3"/>
<dbReference type="RefSeq" id="WP_089275047.1">
    <property type="nucleotide sequence ID" value="NZ_FZOC01000006.1"/>
</dbReference>